<evidence type="ECO:0000259" key="2">
    <source>
        <dbReference type="Pfam" id="PF07859"/>
    </source>
</evidence>
<accession>A0ABT1CC07</accession>
<name>A0ABT1CC07_9HYPH</name>
<dbReference type="InterPro" id="IPR029058">
    <property type="entry name" value="AB_hydrolase_fold"/>
</dbReference>
<gene>
    <name evidence="3" type="ORF">NGM99_19680</name>
</gene>
<dbReference type="EMBL" id="JAMXQS010000010">
    <property type="protein sequence ID" value="MCO6052013.1"/>
    <property type="molecule type" value="Genomic_DNA"/>
</dbReference>
<proteinExistence type="predicted"/>
<keyword evidence="1" id="KW-0732">Signal</keyword>
<reference evidence="3 4" key="1">
    <citation type="submission" date="2022-06" db="EMBL/GenBank/DDBJ databases">
        <title>Mesorhizobium sp. strain RP14 Genome sequencing and assembly.</title>
        <authorList>
            <person name="Kim I."/>
        </authorList>
    </citation>
    <scope>NUCLEOTIDE SEQUENCE [LARGE SCALE GENOMIC DNA]</scope>
    <source>
        <strain evidence="4">RP14(2022)</strain>
    </source>
</reference>
<organism evidence="3 4">
    <name type="scientific">Mesorhizobium liriopis</name>
    <dbReference type="NCBI Taxonomy" id="2953882"/>
    <lineage>
        <taxon>Bacteria</taxon>
        <taxon>Pseudomonadati</taxon>
        <taxon>Pseudomonadota</taxon>
        <taxon>Alphaproteobacteria</taxon>
        <taxon>Hyphomicrobiales</taxon>
        <taxon>Phyllobacteriaceae</taxon>
        <taxon>Mesorhizobium</taxon>
    </lineage>
</organism>
<dbReference type="PANTHER" id="PTHR23024:SF24">
    <property type="entry name" value="ALPHA_BETA HYDROLASE FOLD-3 DOMAIN-CONTAINING PROTEIN"/>
    <property type="match status" value="1"/>
</dbReference>
<feature type="domain" description="Alpha/beta hydrolase fold-3" evidence="2">
    <location>
        <begin position="117"/>
        <end position="323"/>
    </location>
</feature>
<evidence type="ECO:0000313" key="3">
    <source>
        <dbReference type="EMBL" id="MCO6052013.1"/>
    </source>
</evidence>
<keyword evidence="3" id="KW-0378">Hydrolase</keyword>
<evidence type="ECO:0000313" key="4">
    <source>
        <dbReference type="Proteomes" id="UP001205906"/>
    </source>
</evidence>
<feature type="chain" id="PRO_5046074101" evidence="1">
    <location>
        <begin position="29"/>
        <end position="351"/>
    </location>
</feature>
<protein>
    <submittedName>
        <fullName evidence="3">Alpha/beta hydrolase</fullName>
    </submittedName>
</protein>
<dbReference type="SUPFAM" id="SSF53474">
    <property type="entry name" value="alpha/beta-Hydrolases"/>
    <property type="match status" value="1"/>
</dbReference>
<dbReference type="Proteomes" id="UP001205906">
    <property type="component" value="Unassembled WGS sequence"/>
</dbReference>
<sequence>MTRLLKQSCFALAIALPAFTFTTIPSFAEPPKAAPEMQAVVDKLKSLEAKPVSQLSVPEARLQASPADAAKAVQRDKKIPSKPEAEVVTKDIAIPTANGALPARIYTPKGDGPFPVIVYYHGGGWVIADLNVYDATPRGLALNTGAVVVSVDYRHAPESKFPAQHEDAWNAYKWVVENAGSFNGNSDKIAVAGESAGGNLAANVALAAKENKTVMPVHQLIVYPIASNDPNTPSKNENKETIPLSTPDLDWFIGNVFASKGETADKRINLVSRDDLAGLPPATVIAAELDPLRSETEMFADKLKEAGVQVNEKTFPGATHEFFGMAKVVPQAKEAMDLAVTDLKAAFAKAK</sequence>
<dbReference type="Pfam" id="PF07859">
    <property type="entry name" value="Abhydrolase_3"/>
    <property type="match status" value="1"/>
</dbReference>
<dbReference type="InterPro" id="IPR050466">
    <property type="entry name" value="Carboxylest/Gibb_receptor"/>
</dbReference>
<feature type="signal peptide" evidence="1">
    <location>
        <begin position="1"/>
        <end position="28"/>
    </location>
</feature>
<dbReference type="InterPro" id="IPR013094">
    <property type="entry name" value="AB_hydrolase_3"/>
</dbReference>
<dbReference type="RefSeq" id="WP_252822142.1">
    <property type="nucleotide sequence ID" value="NZ_JAMXQS010000010.1"/>
</dbReference>
<evidence type="ECO:0000256" key="1">
    <source>
        <dbReference type="SAM" id="SignalP"/>
    </source>
</evidence>
<dbReference type="PANTHER" id="PTHR23024">
    <property type="entry name" value="ARYLACETAMIDE DEACETYLASE"/>
    <property type="match status" value="1"/>
</dbReference>
<keyword evidence="4" id="KW-1185">Reference proteome</keyword>
<comment type="caution">
    <text evidence="3">The sequence shown here is derived from an EMBL/GenBank/DDBJ whole genome shotgun (WGS) entry which is preliminary data.</text>
</comment>
<dbReference type="Gene3D" id="3.40.50.1820">
    <property type="entry name" value="alpha/beta hydrolase"/>
    <property type="match status" value="1"/>
</dbReference>
<dbReference type="GO" id="GO:0016787">
    <property type="term" value="F:hydrolase activity"/>
    <property type="evidence" value="ECO:0007669"/>
    <property type="project" value="UniProtKB-KW"/>
</dbReference>